<evidence type="ECO:0000256" key="3">
    <source>
        <dbReference type="ARBA" id="ARBA00006511"/>
    </source>
</evidence>
<evidence type="ECO:0000256" key="6">
    <source>
        <dbReference type="ARBA" id="ARBA00022723"/>
    </source>
</evidence>
<keyword evidence="18" id="KW-1185">Reference proteome</keyword>
<dbReference type="SMART" id="SM00254">
    <property type="entry name" value="ShKT"/>
    <property type="match status" value="1"/>
</dbReference>
<comment type="catalytic activity">
    <reaction evidence="13">
        <text>L-prolyl-[collagen] + 2-oxoglutarate + O2 = trans-4-hydroxy-L-prolyl-[collagen] + succinate + CO2</text>
        <dbReference type="Rhea" id="RHEA:18945"/>
        <dbReference type="Rhea" id="RHEA-COMP:11676"/>
        <dbReference type="Rhea" id="RHEA-COMP:11680"/>
        <dbReference type="ChEBI" id="CHEBI:15379"/>
        <dbReference type="ChEBI" id="CHEBI:16526"/>
        <dbReference type="ChEBI" id="CHEBI:16810"/>
        <dbReference type="ChEBI" id="CHEBI:30031"/>
        <dbReference type="ChEBI" id="CHEBI:50342"/>
        <dbReference type="ChEBI" id="CHEBI:61965"/>
        <dbReference type="EC" id="1.14.11.2"/>
    </reaction>
</comment>
<dbReference type="GO" id="GO:0031418">
    <property type="term" value="F:L-ascorbic acid binding"/>
    <property type="evidence" value="ECO:0007669"/>
    <property type="project" value="InterPro"/>
</dbReference>
<evidence type="ECO:0000256" key="5">
    <source>
        <dbReference type="ARBA" id="ARBA00022692"/>
    </source>
</evidence>
<keyword evidence="12" id="KW-0472">Membrane</keyword>
<dbReference type="SMART" id="SM00702">
    <property type="entry name" value="P4Hc"/>
    <property type="match status" value="1"/>
</dbReference>
<dbReference type="Gene3D" id="2.60.120.620">
    <property type="entry name" value="q2cbj1_9rhob like domain"/>
    <property type="match status" value="1"/>
</dbReference>
<keyword evidence="6" id="KW-0479">Metal-binding</keyword>
<reference evidence="17 18" key="1">
    <citation type="journal article" date="2018" name="Science">
        <title>The opium poppy genome and morphinan production.</title>
        <authorList>
            <person name="Guo L."/>
            <person name="Winzer T."/>
            <person name="Yang X."/>
            <person name="Li Y."/>
            <person name="Ning Z."/>
            <person name="He Z."/>
            <person name="Teodor R."/>
            <person name="Lu Y."/>
            <person name="Bowser T.A."/>
            <person name="Graham I.A."/>
            <person name="Ye K."/>
        </authorList>
    </citation>
    <scope>NUCLEOTIDE SEQUENCE [LARGE SCALE GENOMIC DNA]</scope>
    <source>
        <strain evidence="18">cv. HN1</strain>
        <tissue evidence="17">Leaves</tissue>
    </source>
</reference>
<dbReference type="GO" id="GO:0005506">
    <property type="term" value="F:iron ion binding"/>
    <property type="evidence" value="ECO:0007669"/>
    <property type="project" value="InterPro"/>
</dbReference>
<comment type="similarity">
    <text evidence="3">Belongs to the P4HA family.</text>
</comment>
<evidence type="ECO:0000256" key="12">
    <source>
        <dbReference type="ARBA" id="ARBA00023136"/>
    </source>
</evidence>
<dbReference type="GO" id="GO:0005789">
    <property type="term" value="C:endoplasmic reticulum membrane"/>
    <property type="evidence" value="ECO:0007669"/>
    <property type="project" value="UniProtKB-SubCell"/>
</dbReference>
<keyword evidence="9" id="KW-1133">Transmembrane helix</keyword>
<evidence type="ECO:0000256" key="4">
    <source>
        <dbReference type="ARBA" id="ARBA00012269"/>
    </source>
</evidence>
<evidence type="ECO:0000259" key="16">
    <source>
        <dbReference type="PROSITE" id="PS51670"/>
    </source>
</evidence>
<dbReference type="InterPro" id="IPR045054">
    <property type="entry name" value="P4HA-like"/>
</dbReference>
<protein>
    <recommendedName>
        <fullName evidence="4">procollagen-proline 4-dioxygenase</fullName>
        <ecNumber evidence="4">1.14.11.2</ecNumber>
    </recommendedName>
</protein>
<dbReference type="InterPro" id="IPR003582">
    <property type="entry name" value="ShKT_dom"/>
</dbReference>
<dbReference type="OMA" id="IWSDCTK"/>
<dbReference type="PROSITE" id="PS51670">
    <property type="entry name" value="SHKT"/>
    <property type="match status" value="1"/>
</dbReference>
<gene>
    <name evidence="17" type="ORF">C5167_048068</name>
</gene>
<dbReference type="AlphaFoldDB" id="A0A4Y7KI99"/>
<dbReference type="OrthoDB" id="420380at2759"/>
<dbReference type="EMBL" id="CM010722">
    <property type="protein sequence ID" value="RZC72587.1"/>
    <property type="molecule type" value="Genomic_DNA"/>
</dbReference>
<dbReference type="InterPro" id="IPR006620">
    <property type="entry name" value="Pro_4_hyd_alph"/>
</dbReference>
<comment type="cofactor">
    <cofactor evidence="1">
        <name>L-ascorbate</name>
        <dbReference type="ChEBI" id="CHEBI:38290"/>
    </cofactor>
</comment>
<dbReference type="PANTHER" id="PTHR10869:SF102">
    <property type="entry name" value="PROLYL 4-HYDROXYLASE 12-RELATED"/>
    <property type="match status" value="1"/>
</dbReference>
<dbReference type="PANTHER" id="PTHR10869">
    <property type="entry name" value="PROLYL 4-HYDROXYLASE ALPHA SUBUNIT"/>
    <property type="match status" value="1"/>
</dbReference>
<organism evidence="17 18">
    <name type="scientific">Papaver somniferum</name>
    <name type="common">Opium poppy</name>
    <dbReference type="NCBI Taxonomy" id="3469"/>
    <lineage>
        <taxon>Eukaryota</taxon>
        <taxon>Viridiplantae</taxon>
        <taxon>Streptophyta</taxon>
        <taxon>Embryophyta</taxon>
        <taxon>Tracheophyta</taxon>
        <taxon>Spermatophyta</taxon>
        <taxon>Magnoliopsida</taxon>
        <taxon>Ranunculales</taxon>
        <taxon>Papaveraceae</taxon>
        <taxon>Papaveroideae</taxon>
        <taxon>Papaver</taxon>
    </lineage>
</organism>
<dbReference type="Gramene" id="RZC72587">
    <property type="protein sequence ID" value="RZC72587"/>
    <property type="gene ID" value="C5167_048068"/>
</dbReference>
<keyword evidence="14" id="KW-0732">Signal</keyword>
<accession>A0A4Y7KI99</accession>
<keyword evidence="5" id="KW-0812">Transmembrane</keyword>
<evidence type="ECO:0000313" key="17">
    <source>
        <dbReference type="EMBL" id="RZC72587.1"/>
    </source>
</evidence>
<evidence type="ECO:0000313" key="18">
    <source>
        <dbReference type="Proteomes" id="UP000316621"/>
    </source>
</evidence>
<keyword evidence="10" id="KW-0560">Oxidoreductase</keyword>
<keyword evidence="11" id="KW-0408">Iron</keyword>
<dbReference type="PROSITE" id="PS51471">
    <property type="entry name" value="FE2OG_OXY"/>
    <property type="match status" value="1"/>
</dbReference>
<dbReference type="STRING" id="3469.A0A4Y7KI99"/>
<dbReference type="GO" id="GO:0004656">
    <property type="term" value="F:procollagen-proline 4-dioxygenase activity"/>
    <property type="evidence" value="ECO:0007669"/>
    <property type="project" value="UniProtKB-EC"/>
</dbReference>
<dbReference type="EC" id="1.14.11.2" evidence="4"/>
<evidence type="ECO:0000256" key="14">
    <source>
        <dbReference type="SAM" id="SignalP"/>
    </source>
</evidence>
<feature type="chain" id="PRO_5021282248" description="procollagen-proline 4-dioxygenase" evidence="14">
    <location>
        <begin position="25"/>
        <end position="308"/>
    </location>
</feature>
<feature type="domain" description="ShKT" evidence="16">
    <location>
        <begin position="266"/>
        <end position="306"/>
    </location>
</feature>
<keyword evidence="8" id="KW-0735">Signal-anchor</keyword>
<keyword evidence="7" id="KW-0223">Dioxygenase</keyword>
<evidence type="ECO:0000256" key="9">
    <source>
        <dbReference type="ARBA" id="ARBA00022989"/>
    </source>
</evidence>
<dbReference type="InterPro" id="IPR044862">
    <property type="entry name" value="Pro_4_hyd_alph_FE2OG_OXY"/>
</dbReference>
<feature type="signal peptide" evidence="14">
    <location>
        <begin position="1"/>
        <end position="24"/>
    </location>
</feature>
<evidence type="ECO:0000256" key="2">
    <source>
        <dbReference type="ARBA" id="ARBA00004648"/>
    </source>
</evidence>
<evidence type="ECO:0000256" key="8">
    <source>
        <dbReference type="ARBA" id="ARBA00022968"/>
    </source>
</evidence>
<evidence type="ECO:0000256" key="13">
    <source>
        <dbReference type="ARBA" id="ARBA00049169"/>
    </source>
</evidence>
<sequence length="308" mass="34755">MASLNWISVTLVFAFLVSLSSFVAESYRKELRPKDVVKQEETAIEAVTSIQPYRIDPSRVIQLSWQPRVFLYQGFLSDEECDHLISSAHSQLENHKEEIPGTPIVMEQDVVVTRIEDRISDWTFLPKENSDHLQIFRYGPENTSQFHNYHGDKDGDGGASLMATVVLYLSNVNRGGEILFLESELKNTQVKDETWSDCARKGYAVKPVKGNALLFFHLHVNTSVDDKSSHSRCPILEGEKWCATKTFHVRAIDANNVPLESDGSDCTDEEDSCPKWAAMGECQRNPVYMVGTPDYYGSCRKSCNACQS</sequence>
<evidence type="ECO:0000256" key="1">
    <source>
        <dbReference type="ARBA" id="ARBA00001961"/>
    </source>
</evidence>
<dbReference type="Proteomes" id="UP000316621">
    <property type="component" value="Chromosome 8"/>
</dbReference>
<evidence type="ECO:0000256" key="11">
    <source>
        <dbReference type="ARBA" id="ARBA00023004"/>
    </source>
</evidence>
<name>A0A4Y7KI99_PAPSO</name>
<evidence type="ECO:0000259" key="15">
    <source>
        <dbReference type="PROSITE" id="PS51471"/>
    </source>
</evidence>
<proteinExistence type="inferred from homology"/>
<dbReference type="Pfam" id="PF13640">
    <property type="entry name" value="2OG-FeII_Oxy_3"/>
    <property type="match status" value="1"/>
</dbReference>
<comment type="subcellular location">
    <subcellularLocation>
        <location evidence="2">Endoplasmic reticulum membrane</location>
        <topology evidence="2">Single-pass type II membrane protein</topology>
    </subcellularLocation>
</comment>
<feature type="domain" description="Fe2OG dioxygenase" evidence="15">
    <location>
        <begin position="129"/>
        <end position="249"/>
    </location>
</feature>
<dbReference type="InterPro" id="IPR005123">
    <property type="entry name" value="Oxoglu/Fe-dep_dioxygenase_dom"/>
</dbReference>
<evidence type="ECO:0000256" key="7">
    <source>
        <dbReference type="ARBA" id="ARBA00022964"/>
    </source>
</evidence>
<evidence type="ECO:0000256" key="10">
    <source>
        <dbReference type="ARBA" id="ARBA00023002"/>
    </source>
</evidence>